<gene>
    <name evidence="1" type="ORF">RWD45_00010</name>
</gene>
<dbReference type="RefSeq" id="WP_320378159.1">
    <property type="nucleotide sequence ID" value="NZ_JAWDIQ010000001.1"/>
</dbReference>
<reference evidence="1 2" key="1">
    <citation type="submission" date="2023-10" db="EMBL/GenBank/DDBJ databases">
        <title>Virgibacillus soli CC-YMP-6 genome.</title>
        <authorList>
            <person name="Miliotis G."/>
            <person name="Sengupta P."/>
            <person name="Hameed A."/>
            <person name="Chuvochina M."/>
            <person name="Mcdonagh F."/>
            <person name="Simpson A.C."/>
            <person name="Singh N.K."/>
            <person name="Rekha P.D."/>
            <person name="Raman K."/>
            <person name="Hugenholtz P."/>
            <person name="Venkateswaran K."/>
        </authorList>
    </citation>
    <scope>NUCLEOTIDE SEQUENCE [LARGE SCALE GENOMIC DNA]</scope>
    <source>
        <strain evidence="1 2">CC-YMP-6</strain>
    </source>
</reference>
<dbReference type="EMBL" id="JAWDIQ010000001">
    <property type="protein sequence ID" value="MDY0407317.1"/>
    <property type="molecule type" value="Genomic_DNA"/>
</dbReference>
<accession>A0ABU5CLS6</accession>
<evidence type="ECO:0000313" key="2">
    <source>
        <dbReference type="Proteomes" id="UP001275315"/>
    </source>
</evidence>
<name>A0ABU5CLS6_9BACI</name>
<dbReference type="Proteomes" id="UP001275315">
    <property type="component" value="Unassembled WGS sequence"/>
</dbReference>
<sequence length="47" mass="5856">MENYEEKQKLIEQLHKAMGQLTDKQFRTIQKKFYEQKQTLRLQPKKM</sequence>
<comment type="caution">
    <text evidence="1">The sequence shown here is derived from an EMBL/GenBank/DDBJ whole genome shotgun (WGS) entry which is preliminary data.</text>
</comment>
<evidence type="ECO:0000313" key="1">
    <source>
        <dbReference type="EMBL" id="MDY0407317.1"/>
    </source>
</evidence>
<proteinExistence type="predicted"/>
<organism evidence="1 2">
    <name type="scientific">Paracerasibacillus soli</name>
    <dbReference type="NCBI Taxonomy" id="480284"/>
    <lineage>
        <taxon>Bacteria</taxon>
        <taxon>Bacillati</taxon>
        <taxon>Bacillota</taxon>
        <taxon>Bacilli</taxon>
        <taxon>Bacillales</taxon>
        <taxon>Bacillaceae</taxon>
        <taxon>Paracerasibacillus</taxon>
    </lineage>
</organism>
<keyword evidence="2" id="KW-1185">Reference proteome</keyword>
<protein>
    <submittedName>
        <fullName evidence="1">Uncharacterized protein</fullName>
    </submittedName>
</protein>